<evidence type="ECO:0000256" key="1">
    <source>
        <dbReference type="SAM" id="MobiDB-lite"/>
    </source>
</evidence>
<sequence length="118" mass="12082">MFQRIALLCLSLLLIASGTASAAQDSCPASDAGQMTHVMPAMNGDCDMGMGSMDHSQPKDQDGPSHDTACCCPAIVAALPIAAAPEGHSDLYPPLFNIPLDATPISVASVPEPPPPRA</sequence>
<dbReference type="AlphaFoldDB" id="A0A160TZ84"/>
<accession>A0A160TZ84</accession>
<feature type="compositionally biased region" description="Basic and acidic residues" evidence="1">
    <location>
        <begin position="56"/>
        <end position="65"/>
    </location>
</feature>
<gene>
    <name evidence="2" type="ORF">MGWOODY_Hyp673</name>
</gene>
<protein>
    <recommendedName>
        <fullName evidence="3">DUF2946 domain-containing protein</fullName>
    </recommendedName>
</protein>
<evidence type="ECO:0008006" key="3">
    <source>
        <dbReference type="Google" id="ProtNLM"/>
    </source>
</evidence>
<reference evidence="2" key="1">
    <citation type="submission" date="2015-10" db="EMBL/GenBank/DDBJ databases">
        <authorList>
            <person name="Gilbert D.G."/>
        </authorList>
    </citation>
    <scope>NUCLEOTIDE SEQUENCE</scope>
</reference>
<evidence type="ECO:0000313" key="2">
    <source>
        <dbReference type="EMBL" id="CUS57070.1"/>
    </source>
</evidence>
<organism evidence="2">
    <name type="scientific">hydrothermal vent metagenome</name>
    <dbReference type="NCBI Taxonomy" id="652676"/>
    <lineage>
        <taxon>unclassified sequences</taxon>
        <taxon>metagenomes</taxon>
        <taxon>ecological metagenomes</taxon>
    </lineage>
</organism>
<feature type="region of interest" description="Disordered" evidence="1">
    <location>
        <begin position="47"/>
        <end position="66"/>
    </location>
</feature>
<dbReference type="EMBL" id="CZQD01000038">
    <property type="protein sequence ID" value="CUS57070.1"/>
    <property type="molecule type" value="Genomic_DNA"/>
</dbReference>
<name>A0A160TZ84_9ZZZZ</name>
<proteinExistence type="predicted"/>